<dbReference type="SUPFAM" id="SSF57840">
    <property type="entry name" value="Ribosomal protein L36"/>
    <property type="match status" value="1"/>
</dbReference>
<keyword evidence="6 7" id="KW-0687">Ribonucleoprotein</keyword>
<evidence type="ECO:0000256" key="2">
    <source>
        <dbReference type="ARBA" id="ARBA00007645"/>
    </source>
</evidence>
<organism evidence="8 9">
    <name type="scientific">Vicugna pacos</name>
    <name type="common">Alpaca</name>
    <name type="synonym">Lama pacos</name>
    <dbReference type="NCBI Taxonomy" id="30538"/>
    <lineage>
        <taxon>Eukaryota</taxon>
        <taxon>Metazoa</taxon>
        <taxon>Chordata</taxon>
        <taxon>Craniata</taxon>
        <taxon>Vertebrata</taxon>
        <taxon>Euteleostomi</taxon>
        <taxon>Mammalia</taxon>
        <taxon>Eutheria</taxon>
        <taxon>Laurasiatheria</taxon>
        <taxon>Artiodactyla</taxon>
        <taxon>Tylopoda</taxon>
        <taxon>Camelidae</taxon>
        <taxon>Vicugna</taxon>
    </lineage>
</organism>
<comment type="similarity">
    <text evidence="2 7">Belongs to the bacterial ribosomal protein bL36 family.</text>
</comment>
<dbReference type="Pfam" id="PF00444">
    <property type="entry name" value="Ribosomal_L36"/>
    <property type="match status" value="1"/>
</dbReference>
<dbReference type="GeneID" id="140690126"/>
<keyword evidence="8" id="KW-1185">Reference proteome</keyword>
<comment type="subcellular location">
    <subcellularLocation>
        <location evidence="1">Mitochondrion</location>
    </subcellularLocation>
</comment>
<proteinExistence type="inferred from homology"/>
<dbReference type="PANTHER" id="PTHR46909:SF1">
    <property type="entry name" value="LARGE RIBOSOMAL SUBUNIT PROTEIN BL36M"/>
    <property type="match status" value="1"/>
</dbReference>
<evidence type="ECO:0000256" key="6">
    <source>
        <dbReference type="ARBA" id="ARBA00023274"/>
    </source>
</evidence>
<evidence type="ECO:0000256" key="1">
    <source>
        <dbReference type="ARBA" id="ARBA00004173"/>
    </source>
</evidence>
<dbReference type="HAMAP" id="MF_00251">
    <property type="entry name" value="Ribosomal_bL36"/>
    <property type="match status" value="1"/>
</dbReference>
<evidence type="ECO:0000256" key="3">
    <source>
        <dbReference type="ARBA" id="ARBA00022946"/>
    </source>
</evidence>
<keyword evidence="5" id="KW-0496">Mitochondrion</keyword>
<evidence type="ECO:0000313" key="8">
    <source>
        <dbReference type="Proteomes" id="UP001652581"/>
    </source>
</evidence>
<evidence type="ECO:0000256" key="4">
    <source>
        <dbReference type="ARBA" id="ARBA00022980"/>
    </source>
</evidence>
<dbReference type="InterPro" id="IPR000473">
    <property type="entry name" value="Ribosomal_bL36"/>
</dbReference>
<evidence type="ECO:0000256" key="7">
    <source>
        <dbReference type="RuleBase" id="RU000570"/>
    </source>
</evidence>
<reference evidence="9" key="1">
    <citation type="submission" date="2025-08" db="UniProtKB">
        <authorList>
            <consortium name="RefSeq"/>
        </authorList>
    </citation>
    <scope>IDENTIFICATION</scope>
</reference>
<dbReference type="RefSeq" id="XP_072807742.1">
    <property type="nucleotide sequence ID" value="XM_072951641.1"/>
</dbReference>
<accession>A0ABM5CGG4</accession>
<name>A0ABM5CGG4_VICPA</name>
<keyword evidence="4 7" id="KW-0689">Ribosomal protein</keyword>
<evidence type="ECO:0000256" key="5">
    <source>
        <dbReference type="ARBA" id="ARBA00023128"/>
    </source>
</evidence>
<keyword evidence="3" id="KW-0809">Transit peptide</keyword>
<dbReference type="PANTHER" id="PTHR46909">
    <property type="entry name" value="39S RIBOSOMAL PROTEIN L36, MITOCHONDRIAL"/>
    <property type="match status" value="1"/>
</dbReference>
<gene>
    <name evidence="9" type="primary">MRPL36</name>
</gene>
<dbReference type="InterPro" id="IPR052143">
    <property type="entry name" value="Mitoribosomal_bL36m"/>
</dbReference>
<dbReference type="Proteomes" id="UP001652581">
    <property type="component" value="Chromosome 3"/>
</dbReference>
<dbReference type="NCBIfam" id="TIGR01022">
    <property type="entry name" value="rpmJ_bact"/>
    <property type="match status" value="1"/>
</dbReference>
<sequence length="108" mass="11596">MCSGGRGLSPAGSSHSMAAALLRKVVSSAGPLLRLCGRPLSSLAPGPLRAAPAAPLLSARLVLGLQPALGFKTKGVLKKRCRDCYLVKRRGRWFVYCKTNPKHKQRQM</sequence>
<protein>
    <recommendedName>
        <fullName evidence="7">Ribosomal protein</fullName>
    </recommendedName>
</protein>
<dbReference type="InterPro" id="IPR035977">
    <property type="entry name" value="Ribosomal_bL36_sp"/>
</dbReference>
<evidence type="ECO:0000313" key="9">
    <source>
        <dbReference type="RefSeq" id="XP_072807742.1"/>
    </source>
</evidence>